<dbReference type="GO" id="GO:0020037">
    <property type="term" value="F:heme binding"/>
    <property type="evidence" value="ECO:0007669"/>
    <property type="project" value="InterPro"/>
</dbReference>
<keyword evidence="9" id="KW-1185">Reference proteome</keyword>
<accession>A0A6A6IEL3</accession>
<name>A0A6A6IEL3_9PLEO</name>
<dbReference type="InterPro" id="IPR017972">
    <property type="entry name" value="Cyt_P450_CS"/>
</dbReference>
<reference evidence="8" key="1">
    <citation type="journal article" date="2020" name="Stud. Mycol.">
        <title>101 Dothideomycetes genomes: a test case for predicting lifestyles and emergence of pathogens.</title>
        <authorList>
            <person name="Haridas S."/>
            <person name="Albert R."/>
            <person name="Binder M."/>
            <person name="Bloem J."/>
            <person name="Labutti K."/>
            <person name="Salamov A."/>
            <person name="Andreopoulos B."/>
            <person name="Baker S."/>
            <person name="Barry K."/>
            <person name="Bills G."/>
            <person name="Bluhm B."/>
            <person name="Cannon C."/>
            <person name="Castanera R."/>
            <person name="Culley D."/>
            <person name="Daum C."/>
            <person name="Ezra D."/>
            <person name="Gonzalez J."/>
            <person name="Henrissat B."/>
            <person name="Kuo A."/>
            <person name="Liang C."/>
            <person name="Lipzen A."/>
            <person name="Lutzoni F."/>
            <person name="Magnuson J."/>
            <person name="Mondo S."/>
            <person name="Nolan M."/>
            <person name="Ohm R."/>
            <person name="Pangilinan J."/>
            <person name="Park H.-J."/>
            <person name="Ramirez L."/>
            <person name="Alfaro M."/>
            <person name="Sun H."/>
            <person name="Tritt A."/>
            <person name="Yoshinaga Y."/>
            <person name="Zwiers L.-H."/>
            <person name="Turgeon B."/>
            <person name="Goodwin S."/>
            <person name="Spatafora J."/>
            <person name="Crous P."/>
            <person name="Grigoriev I."/>
        </authorList>
    </citation>
    <scope>NUCLEOTIDE SEQUENCE</scope>
    <source>
        <strain evidence="8">CBS 122368</strain>
    </source>
</reference>
<dbReference type="PANTHER" id="PTHR24305:SF96">
    <property type="entry name" value="CYTOCHROME P450 MONOOXYGENASE STCB-RELATED"/>
    <property type="match status" value="1"/>
</dbReference>
<dbReference type="InterPro" id="IPR036396">
    <property type="entry name" value="Cyt_P450_sf"/>
</dbReference>
<keyword evidence="3 6" id="KW-0479">Metal-binding</keyword>
<dbReference type="RefSeq" id="XP_033684019.1">
    <property type="nucleotide sequence ID" value="XM_033825844.1"/>
</dbReference>
<dbReference type="PROSITE" id="PS00086">
    <property type="entry name" value="CYTOCHROME_P450"/>
    <property type="match status" value="1"/>
</dbReference>
<proteinExistence type="inferred from homology"/>
<dbReference type="PRINTS" id="PR00385">
    <property type="entry name" value="P450"/>
</dbReference>
<dbReference type="SUPFAM" id="SSF48264">
    <property type="entry name" value="Cytochrome P450"/>
    <property type="match status" value="1"/>
</dbReference>
<evidence type="ECO:0000256" key="4">
    <source>
        <dbReference type="ARBA" id="ARBA00023002"/>
    </source>
</evidence>
<keyword evidence="6 7" id="KW-0349">Heme</keyword>
<comment type="similarity">
    <text evidence="2 7">Belongs to the cytochrome P450 family.</text>
</comment>
<keyword evidence="7" id="KW-0503">Monooxygenase</keyword>
<evidence type="ECO:0000256" key="5">
    <source>
        <dbReference type="ARBA" id="ARBA00023004"/>
    </source>
</evidence>
<dbReference type="Gene3D" id="1.10.630.10">
    <property type="entry name" value="Cytochrome P450"/>
    <property type="match status" value="1"/>
</dbReference>
<organism evidence="8 9">
    <name type="scientific">Trematosphaeria pertusa</name>
    <dbReference type="NCBI Taxonomy" id="390896"/>
    <lineage>
        <taxon>Eukaryota</taxon>
        <taxon>Fungi</taxon>
        <taxon>Dikarya</taxon>
        <taxon>Ascomycota</taxon>
        <taxon>Pezizomycotina</taxon>
        <taxon>Dothideomycetes</taxon>
        <taxon>Pleosporomycetidae</taxon>
        <taxon>Pleosporales</taxon>
        <taxon>Massarineae</taxon>
        <taxon>Trematosphaeriaceae</taxon>
        <taxon>Trematosphaeria</taxon>
    </lineage>
</organism>
<dbReference type="GeneID" id="54579174"/>
<dbReference type="OrthoDB" id="1470350at2759"/>
<dbReference type="GO" id="GO:0004497">
    <property type="term" value="F:monooxygenase activity"/>
    <property type="evidence" value="ECO:0007669"/>
    <property type="project" value="UniProtKB-KW"/>
</dbReference>
<evidence type="ECO:0000313" key="8">
    <source>
        <dbReference type="EMBL" id="KAF2249015.1"/>
    </source>
</evidence>
<protein>
    <submittedName>
        <fullName evidence="8">Cytochrome protein</fullName>
    </submittedName>
</protein>
<evidence type="ECO:0000256" key="3">
    <source>
        <dbReference type="ARBA" id="ARBA00022723"/>
    </source>
</evidence>
<dbReference type="GO" id="GO:0016705">
    <property type="term" value="F:oxidoreductase activity, acting on paired donors, with incorporation or reduction of molecular oxygen"/>
    <property type="evidence" value="ECO:0007669"/>
    <property type="project" value="InterPro"/>
</dbReference>
<dbReference type="PANTHER" id="PTHR24305">
    <property type="entry name" value="CYTOCHROME P450"/>
    <property type="match status" value="1"/>
</dbReference>
<dbReference type="GO" id="GO:0005506">
    <property type="term" value="F:iron ion binding"/>
    <property type="evidence" value="ECO:0007669"/>
    <property type="project" value="InterPro"/>
</dbReference>
<keyword evidence="5 6" id="KW-0408">Iron</keyword>
<dbReference type="CDD" id="cd11059">
    <property type="entry name" value="CYP_fungal"/>
    <property type="match status" value="1"/>
</dbReference>
<dbReference type="EMBL" id="ML987195">
    <property type="protein sequence ID" value="KAF2249015.1"/>
    <property type="molecule type" value="Genomic_DNA"/>
</dbReference>
<dbReference type="AlphaFoldDB" id="A0A6A6IEL3"/>
<comment type="cofactor">
    <cofactor evidence="1 6">
        <name>heme</name>
        <dbReference type="ChEBI" id="CHEBI:30413"/>
    </cofactor>
</comment>
<dbReference type="Pfam" id="PF00067">
    <property type="entry name" value="p450"/>
    <property type="match status" value="1"/>
</dbReference>
<feature type="binding site" description="axial binding residue" evidence="6">
    <location>
        <position position="420"/>
    </location>
    <ligand>
        <name>heme</name>
        <dbReference type="ChEBI" id="CHEBI:30413"/>
    </ligand>
    <ligandPart>
        <name>Fe</name>
        <dbReference type="ChEBI" id="CHEBI:18248"/>
    </ligandPart>
</feature>
<evidence type="ECO:0000256" key="2">
    <source>
        <dbReference type="ARBA" id="ARBA00010617"/>
    </source>
</evidence>
<gene>
    <name evidence="8" type="ORF">BU26DRAFT_484186</name>
</gene>
<evidence type="ECO:0000256" key="1">
    <source>
        <dbReference type="ARBA" id="ARBA00001971"/>
    </source>
</evidence>
<keyword evidence="4 7" id="KW-0560">Oxidoreductase</keyword>
<dbReference type="InterPro" id="IPR001128">
    <property type="entry name" value="Cyt_P450"/>
</dbReference>
<sequence length="477" mass="54258">MIYDTTNSRQQTLFSRARSPLASLPGPWYSKWTGAVLHFHFIRGQRPPYVQRLHEKYGRIVRISPNQVDFSSVTAAKRIHSYTRPLRKGHMYHDLAGGGKFVNIFSTQDFEYHQRHRRLLSAPLSESGLKGVEHVVEERAKLAVQRIGEEMKSEGRADVMKWWLFFSADVIGELSFGNSFRMLERGSENQYTLDLKMVSKLGGLRVAFPALTRFASHVRLPILTEATAGSLRMRAYAQECIQRYERIVAADPTNPKPTLFTKLFRAGEEGMSQLEIVQDAQTYISAGSDTTAHGLTFLVWAVCRDEEVKRRLVEEVATLSEGYKDEDLKVLPYLDQVIHEILRLYASVPAALPRDAPSGGCEIDGCWMPEGTTVCTQAYSMHRDPIVFSEPGRFLPSRWENATKEMTDAWMPFGGGARICIGLHLAMMELRHATATFFRAYPNAKVSYKDGFRDDDMEQVAYFLMYPKNKRCLVETS</sequence>
<evidence type="ECO:0000313" key="9">
    <source>
        <dbReference type="Proteomes" id="UP000800094"/>
    </source>
</evidence>
<dbReference type="InterPro" id="IPR002401">
    <property type="entry name" value="Cyt_P450_E_grp-I"/>
</dbReference>
<evidence type="ECO:0000256" key="6">
    <source>
        <dbReference type="PIRSR" id="PIRSR602401-1"/>
    </source>
</evidence>
<dbReference type="Proteomes" id="UP000800094">
    <property type="component" value="Unassembled WGS sequence"/>
</dbReference>
<dbReference type="InterPro" id="IPR050121">
    <property type="entry name" value="Cytochrome_P450_monoxygenase"/>
</dbReference>
<evidence type="ECO:0000256" key="7">
    <source>
        <dbReference type="RuleBase" id="RU000461"/>
    </source>
</evidence>
<dbReference type="PRINTS" id="PR00463">
    <property type="entry name" value="EP450I"/>
</dbReference>